<dbReference type="OrthoDB" id="6159439at2759"/>
<comment type="caution">
    <text evidence="1">The sequence shown here is derived from an EMBL/GenBank/DDBJ whole genome shotgun (WGS) entry which is preliminary data.</text>
</comment>
<name>A0A4C1YHD2_EUMVA</name>
<evidence type="ECO:0000313" key="2">
    <source>
        <dbReference type="Proteomes" id="UP000299102"/>
    </source>
</evidence>
<accession>A0A4C1YHD2</accession>
<keyword evidence="2" id="KW-1185">Reference proteome</keyword>
<reference evidence="1 2" key="1">
    <citation type="journal article" date="2019" name="Commun. Biol.">
        <title>The bagworm genome reveals a unique fibroin gene that provides high tensile strength.</title>
        <authorList>
            <person name="Kono N."/>
            <person name="Nakamura H."/>
            <person name="Ohtoshi R."/>
            <person name="Tomita M."/>
            <person name="Numata K."/>
            <person name="Arakawa K."/>
        </authorList>
    </citation>
    <scope>NUCLEOTIDE SEQUENCE [LARGE SCALE GENOMIC DNA]</scope>
</reference>
<dbReference type="Proteomes" id="UP000299102">
    <property type="component" value="Unassembled WGS sequence"/>
</dbReference>
<organism evidence="1 2">
    <name type="scientific">Eumeta variegata</name>
    <name type="common">Bagworm moth</name>
    <name type="synonym">Eumeta japonica</name>
    <dbReference type="NCBI Taxonomy" id="151549"/>
    <lineage>
        <taxon>Eukaryota</taxon>
        <taxon>Metazoa</taxon>
        <taxon>Ecdysozoa</taxon>
        <taxon>Arthropoda</taxon>
        <taxon>Hexapoda</taxon>
        <taxon>Insecta</taxon>
        <taxon>Pterygota</taxon>
        <taxon>Neoptera</taxon>
        <taxon>Endopterygota</taxon>
        <taxon>Lepidoptera</taxon>
        <taxon>Glossata</taxon>
        <taxon>Ditrysia</taxon>
        <taxon>Tineoidea</taxon>
        <taxon>Psychidae</taxon>
        <taxon>Oiketicinae</taxon>
        <taxon>Eumeta</taxon>
    </lineage>
</organism>
<gene>
    <name evidence="1" type="ORF">EVAR_46885_1</name>
</gene>
<sequence length="110" mass="12483">MSTTLWTAAAVTGARALRSARRRVCKQPRGTVGARAVRTVQRTKYCRSELPANEPMRGLNAPRAFVFLPRVPILRHCDAFVTNFTAEEFRAMYLYSNIGGYFQFLIIHCN</sequence>
<dbReference type="EMBL" id="BGZK01001185">
    <property type="protein sequence ID" value="GBP73745.1"/>
    <property type="molecule type" value="Genomic_DNA"/>
</dbReference>
<proteinExistence type="predicted"/>
<evidence type="ECO:0000313" key="1">
    <source>
        <dbReference type="EMBL" id="GBP73745.1"/>
    </source>
</evidence>
<protein>
    <submittedName>
        <fullName evidence="1">Uncharacterized protein</fullName>
    </submittedName>
</protein>
<dbReference type="AlphaFoldDB" id="A0A4C1YHD2"/>